<dbReference type="CDD" id="cd08602">
    <property type="entry name" value="GDPD_ScGlpQ1_like"/>
    <property type="match status" value="1"/>
</dbReference>
<dbReference type="RefSeq" id="WP_354297531.1">
    <property type="nucleotide sequence ID" value="NZ_JBEPLU010000001.1"/>
</dbReference>
<dbReference type="InterPro" id="IPR017946">
    <property type="entry name" value="PLC-like_Pdiesterase_TIM-brl"/>
</dbReference>
<dbReference type="InterPro" id="IPR006311">
    <property type="entry name" value="TAT_signal"/>
</dbReference>
<evidence type="ECO:0000313" key="9">
    <source>
        <dbReference type="EMBL" id="MET3526948.1"/>
    </source>
</evidence>
<dbReference type="Pfam" id="PF03009">
    <property type="entry name" value="GDPD"/>
    <property type="match status" value="1"/>
</dbReference>
<evidence type="ECO:0000256" key="6">
    <source>
        <dbReference type="ARBA" id="ARBA00047512"/>
    </source>
</evidence>
<evidence type="ECO:0000256" key="3">
    <source>
        <dbReference type="ARBA" id="ARBA00022729"/>
    </source>
</evidence>
<feature type="chain" id="PRO_5046789330" description="glycerophosphodiester phosphodiesterase" evidence="7">
    <location>
        <begin position="24"/>
        <end position="340"/>
    </location>
</feature>
<feature type="domain" description="GP-PDE" evidence="8">
    <location>
        <begin position="29"/>
        <end position="339"/>
    </location>
</feature>
<protein>
    <recommendedName>
        <fullName evidence="2">glycerophosphodiester phosphodiesterase</fullName>
        <ecNumber evidence="2">3.1.4.46</ecNumber>
    </recommendedName>
</protein>
<sequence>MHLTRRTFALASAAAAAATPAAAFDGRKPIVIAHRGASGERPEHTRAAYLLAIEEGADFIEPDLVVTQDGHLIVRHENEISGTTDVASHPEFAGRKTAKIIDGQRIEGWFTEDFTLLELKTLRARERLPALRPASARFDGLDAIPTFQEVVDLARQQSACCGRPIGIYPEMKHPAYFASIHLPIERRLAEALKRNDLDSVHALVFVQSFEPESLRNFQAMSQAKLVQLVGADRPEMVSPEGLRRIASYAHGVGPDWSLVLPTAEGALAAPSTLISDARALGLQVHPWTVRAENQFLPPALRRGKSPGAHGDAEVVFKALYAAGVNGVFSDFPGLAVKARG</sequence>
<keyword evidence="10" id="KW-1185">Reference proteome</keyword>
<dbReference type="EMBL" id="JBEPLU010000001">
    <property type="protein sequence ID" value="MET3526948.1"/>
    <property type="molecule type" value="Genomic_DNA"/>
</dbReference>
<feature type="signal peptide" evidence="7">
    <location>
        <begin position="1"/>
        <end position="23"/>
    </location>
</feature>
<accession>A0ABV2EIV9</accession>
<dbReference type="Gene3D" id="3.20.20.190">
    <property type="entry name" value="Phosphatidylinositol (PI) phosphodiesterase"/>
    <property type="match status" value="1"/>
</dbReference>
<dbReference type="GO" id="GO:0008889">
    <property type="term" value="F:glycerophosphodiester phosphodiesterase activity"/>
    <property type="evidence" value="ECO:0007669"/>
    <property type="project" value="UniProtKB-EC"/>
</dbReference>
<dbReference type="PROSITE" id="PS51318">
    <property type="entry name" value="TAT"/>
    <property type="match status" value="1"/>
</dbReference>
<dbReference type="SUPFAM" id="SSF51695">
    <property type="entry name" value="PLC-like phosphodiesterases"/>
    <property type="match status" value="1"/>
</dbReference>
<evidence type="ECO:0000256" key="2">
    <source>
        <dbReference type="ARBA" id="ARBA00012247"/>
    </source>
</evidence>
<keyword evidence="3 7" id="KW-0732">Signal</keyword>
<gene>
    <name evidence="9" type="ORF">ABID41_002043</name>
</gene>
<evidence type="ECO:0000256" key="7">
    <source>
        <dbReference type="SAM" id="SignalP"/>
    </source>
</evidence>
<evidence type="ECO:0000313" key="10">
    <source>
        <dbReference type="Proteomes" id="UP001549110"/>
    </source>
</evidence>
<evidence type="ECO:0000256" key="4">
    <source>
        <dbReference type="ARBA" id="ARBA00022798"/>
    </source>
</evidence>
<dbReference type="Proteomes" id="UP001549110">
    <property type="component" value="Unassembled WGS sequence"/>
</dbReference>
<comment type="similarity">
    <text evidence="1">Belongs to the glycerophosphoryl diester phosphodiesterase family.</text>
</comment>
<dbReference type="EC" id="3.1.4.46" evidence="2"/>
<proteinExistence type="inferred from homology"/>
<reference evidence="9 10" key="1">
    <citation type="submission" date="2024-06" db="EMBL/GenBank/DDBJ databases">
        <title>Genomic Encyclopedia of Type Strains, Phase IV (KMG-IV): sequencing the most valuable type-strain genomes for metagenomic binning, comparative biology and taxonomic classification.</title>
        <authorList>
            <person name="Goeker M."/>
        </authorList>
    </citation>
    <scope>NUCLEOTIDE SEQUENCE [LARGE SCALE GENOMIC DNA]</scope>
    <source>
        <strain evidence="9 10">DSM 17809</strain>
    </source>
</reference>
<evidence type="ECO:0000256" key="1">
    <source>
        <dbReference type="ARBA" id="ARBA00007277"/>
    </source>
</evidence>
<keyword evidence="5 9" id="KW-0378">Hydrolase</keyword>
<dbReference type="PROSITE" id="PS51704">
    <property type="entry name" value="GP_PDE"/>
    <property type="match status" value="1"/>
</dbReference>
<dbReference type="InterPro" id="IPR030395">
    <property type="entry name" value="GP_PDE_dom"/>
</dbReference>
<dbReference type="PANTHER" id="PTHR43620:SF7">
    <property type="entry name" value="GLYCEROPHOSPHODIESTER PHOSPHODIESTERASE GDPD5-RELATED"/>
    <property type="match status" value="1"/>
</dbReference>
<comment type="catalytic activity">
    <reaction evidence="6">
        <text>a sn-glycero-3-phosphodiester + H2O = an alcohol + sn-glycerol 3-phosphate + H(+)</text>
        <dbReference type="Rhea" id="RHEA:12969"/>
        <dbReference type="ChEBI" id="CHEBI:15377"/>
        <dbReference type="ChEBI" id="CHEBI:15378"/>
        <dbReference type="ChEBI" id="CHEBI:30879"/>
        <dbReference type="ChEBI" id="CHEBI:57597"/>
        <dbReference type="ChEBI" id="CHEBI:83408"/>
        <dbReference type="EC" id="3.1.4.46"/>
    </reaction>
</comment>
<keyword evidence="4" id="KW-0319">Glycerol metabolism</keyword>
<comment type="caution">
    <text evidence="9">The sequence shown here is derived from an EMBL/GenBank/DDBJ whole genome shotgun (WGS) entry which is preliminary data.</text>
</comment>
<evidence type="ECO:0000259" key="8">
    <source>
        <dbReference type="PROSITE" id="PS51704"/>
    </source>
</evidence>
<organism evidence="9 10">
    <name type="scientific">Phenylobacterium koreense</name>
    <dbReference type="NCBI Taxonomy" id="266125"/>
    <lineage>
        <taxon>Bacteria</taxon>
        <taxon>Pseudomonadati</taxon>
        <taxon>Pseudomonadota</taxon>
        <taxon>Alphaproteobacteria</taxon>
        <taxon>Caulobacterales</taxon>
        <taxon>Caulobacteraceae</taxon>
        <taxon>Phenylobacterium</taxon>
    </lineage>
</organism>
<evidence type="ECO:0000256" key="5">
    <source>
        <dbReference type="ARBA" id="ARBA00022801"/>
    </source>
</evidence>
<name>A0ABV2EIV9_9CAUL</name>
<dbReference type="PANTHER" id="PTHR43620">
    <property type="entry name" value="GLYCEROPHOSPHORYL DIESTER PHOSPHODIESTERASE"/>
    <property type="match status" value="1"/>
</dbReference>